<sequence length="183" mass="20516">MPHYYYIPQNAWGLVDHAHYATVAFYSTPGGPCRPVSLWCGTSQRGAFTHFDDNAHAVTRQLVQWLADDNTAATVNIYATDAVIAQTIWQQINDIAYCYHVIVPGTNPDTDWACSFGDTGPVWHDADGHGIARVHAPAAWSDYWLGAPDWNDHNSTFTNVIIDDLVGFFANYNGRYYFDFPAH</sequence>
<dbReference type="RefSeq" id="WP_153479154.1">
    <property type="nucleotide sequence ID" value="NZ_VWNA01000001.1"/>
</dbReference>
<evidence type="ECO:0000313" key="2">
    <source>
        <dbReference type="Proteomes" id="UP000332515"/>
    </source>
</evidence>
<comment type="caution">
    <text evidence="1">The sequence shown here is derived from an EMBL/GenBank/DDBJ whole genome shotgun (WGS) entry which is preliminary data.</text>
</comment>
<evidence type="ECO:0000313" key="1">
    <source>
        <dbReference type="EMBL" id="MQT11902.1"/>
    </source>
</evidence>
<dbReference type="AlphaFoldDB" id="A0A6A7Y2B8"/>
<gene>
    <name evidence="1" type="ORF">F0357_04285</name>
</gene>
<dbReference type="EMBL" id="VWNA01000001">
    <property type="protein sequence ID" value="MQT11902.1"/>
    <property type="molecule type" value="Genomic_DNA"/>
</dbReference>
<keyword evidence="2" id="KW-1185">Reference proteome</keyword>
<proteinExistence type="predicted"/>
<dbReference type="Proteomes" id="UP000332515">
    <property type="component" value="Unassembled WGS sequence"/>
</dbReference>
<protein>
    <submittedName>
        <fullName evidence="1">Uncharacterized protein</fullName>
    </submittedName>
</protein>
<organism evidence="1 2">
    <name type="scientific">Segnochrobactrum spirostomi</name>
    <dbReference type="NCBI Taxonomy" id="2608987"/>
    <lineage>
        <taxon>Bacteria</taxon>
        <taxon>Pseudomonadati</taxon>
        <taxon>Pseudomonadota</taxon>
        <taxon>Alphaproteobacteria</taxon>
        <taxon>Hyphomicrobiales</taxon>
        <taxon>Segnochrobactraceae</taxon>
        <taxon>Segnochrobactrum</taxon>
    </lineage>
</organism>
<name>A0A6A7Y2B8_9HYPH</name>
<accession>A0A6A7Y2B8</accession>
<reference evidence="1 2" key="1">
    <citation type="submission" date="2019-09" db="EMBL/GenBank/DDBJ databases">
        <title>Segnochrobactrum spirostomi gen. nov., sp. nov., isolated from the ciliate Spirostomum cf. yagiui and description of a novel family, Segnochrobactraceae fam. nov. within the order Rhizobiales of the class Alphaproteobacteria.</title>
        <authorList>
            <person name="Akter S."/>
            <person name="Shazib S.U.A."/>
            <person name="Shin M.K."/>
        </authorList>
    </citation>
    <scope>NUCLEOTIDE SEQUENCE [LARGE SCALE GENOMIC DNA]</scope>
    <source>
        <strain evidence="1 2">Sp-1</strain>
    </source>
</reference>